<dbReference type="VEuPathDB" id="FungiDB:M_BR32_EuGene_00033251"/>
<dbReference type="OMA" id="CLMAMAH"/>
<evidence type="ECO:0000313" key="3">
    <source>
        <dbReference type="Proteomes" id="UP000294847"/>
    </source>
</evidence>
<accession>A0A4P7NF30</accession>
<feature type="region of interest" description="Disordered" evidence="1">
    <location>
        <begin position="1"/>
        <end position="60"/>
    </location>
</feature>
<gene>
    <name evidence="2" type="ORF">PoMZ_07422</name>
</gene>
<proteinExistence type="predicted"/>
<sequence length="229" mass="24182">MSAVRPSACIDPTHPSTSTPSRRAPHAHTPSQTPRQQPATSTRRGVSAPSRPRCGSSPSRPGPFATFAICMMTTGTITLLSACKYIPPTSPPDASSSVTAADDRLSLSRHQVRLGMGCLMAMAHVWPQGRRHLAEVQAIAREVLGIRGGGGGVSTAAISTAAGSTIATPREGGAIEVEQRHQQHQCRDSGDISDFPFVPDGVFDGLLDLNGTLPTDCFWYSAFFSSERG</sequence>
<reference evidence="2 3" key="1">
    <citation type="journal article" date="2019" name="Mol. Biol. Evol.">
        <title>Blast fungal genomes show frequent chromosomal changes, gene gains and losses, and effector gene turnover.</title>
        <authorList>
            <person name="Gomez Luciano L.B."/>
            <person name="Jason Tsai I."/>
            <person name="Chuma I."/>
            <person name="Tosa Y."/>
            <person name="Chen Y.H."/>
            <person name="Li J.Y."/>
            <person name="Li M.Y."/>
            <person name="Jade Lu M.Y."/>
            <person name="Nakayashiki H."/>
            <person name="Li W.H."/>
        </authorList>
    </citation>
    <scope>NUCLEOTIDE SEQUENCE [LARGE SCALE GENOMIC DNA]</scope>
    <source>
        <strain evidence="2">MZ5-1-6</strain>
    </source>
</reference>
<evidence type="ECO:0000313" key="2">
    <source>
        <dbReference type="EMBL" id="QBZ60481.1"/>
    </source>
</evidence>
<dbReference type="AlphaFoldDB" id="A0A4P7NF30"/>
<name>A0A4P7NF30_PYROR</name>
<organism evidence="2 3">
    <name type="scientific">Pyricularia oryzae</name>
    <name type="common">Rice blast fungus</name>
    <name type="synonym">Magnaporthe oryzae</name>
    <dbReference type="NCBI Taxonomy" id="318829"/>
    <lineage>
        <taxon>Eukaryota</taxon>
        <taxon>Fungi</taxon>
        <taxon>Dikarya</taxon>
        <taxon>Ascomycota</taxon>
        <taxon>Pezizomycotina</taxon>
        <taxon>Sordariomycetes</taxon>
        <taxon>Sordariomycetidae</taxon>
        <taxon>Magnaporthales</taxon>
        <taxon>Pyriculariaceae</taxon>
        <taxon>Pyricularia</taxon>
    </lineage>
</organism>
<feature type="compositionally biased region" description="Low complexity" evidence="1">
    <location>
        <begin position="47"/>
        <end position="60"/>
    </location>
</feature>
<protein>
    <submittedName>
        <fullName evidence="2">Uncharacterized protein</fullName>
    </submittedName>
</protein>
<feature type="compositionally biased region" description="Polar residues" evidence="1">
    <location>
        <begin position="29"/>
        <end position="44"/>
    </location>
</feature>
<evidence type="ECO:0000256" key="1">
    <source>
        <dbReference type="SAM" id="MobiDB-lite"/>
    </source>
</evidence>
<dbReference type="EMBL" id="CP034207">
    <property type="protein sequence ID" value="QBZ60481.1"/>
    <property type="molecule type" value="Genomic_DNA"/>
</dbReference>
<dbReference type="Proteomes" id="UP000294847">
    <property type="component" value="Chromosome 4"/>
</dbReference>